<dbReference type="Proteomes" id="UP001165292">
    <property type="component" value="Unassembled WGS sequence"/>
</dbReference>
<evidence type="ECO:0000256" key="1">
    <source>
        <dbReference type="SAM" id="MobiDB-lite"/>
    </source>
</evidence>
<name>A0AA42BF52_9GAMM</name>
<evidence type="ECO:0000313" key="2">
    <source>
        <dbReference type="EMBL" id="MCO7545919.1"/>
    </source>
</evidence>
<reference evidence="2" key="1">
    <citation type="submission" date="2022-06" db="EMBL/GenBank/DDBJ databases">
        <title>Detection of beta-lactamases in bacteria of animal origin.</title>
        <authorList>
            <person name="Mlynarcik P."/>
            <person name="Zdarska V."/>
            <person name="Chudobova H."/>
            <person name="Prochazkova P."/>
            <person name="Hricova K."/>
            <person name="Mezerova K."/>
            <person name="Bardon J."/>
            <person name="Dolejska M."/>
            <person name="Sukkar I."/>
            <person name="Kolar M."/>
        </authorList>
    </citation>
    <scope>NUCLEOTIDE SEQUENCE</scope>
    <source>
        <strain evidence="2">S 300-3</strain>
    </source>
</reference>
<gene>
    <name evidence="2" type="ORF">NJF43_14270</name>
</gene>
<protein>
    <submittedName>
        <fullName evidence="2">Hemin uptake protein HemP</fullName>
    </submittedName>
</protein>
<sequence length="64" mass="7094">MELQQGYGPVPETEGSGRSDSAAAPRRTVLSEQLLKGARELVILHDGCEYVLRLTRQNKLILTK</sequence>
<accession>A0AA42BF52</accession>
<feature type="region of interest" description="Disordered" evidence="1">
    <location>
        <begin position="1"/>
        <end position="26"/>
    </location>
</feature>
<dbReference type="Gene3D" id="2.10.70.10">
    <property type="entry name" value="Complement Module, domain 1"/>
    <property type="match status" value="1"/>
</dbReference>
<proteinExistence type="predicted"/>
<dbReference type="Pfam" id="PF10636">
    <property type="entry name" value="hemP"/>
    <property type="match status" value="1"/>
</dbReference>
<dbReference type="AlphaFoldDB" id="A0AA42BF52"/>
<comment type="caution">
    <text evidence="2">The sequence shown here is derived from an EMBL/GenBank/DDBJ whole genome shotgun (WGS) entry which is preliminary data.</text>
</comment>
<dbReference type="EMBL" id="JAMYBS010000017">
    <property type="protein sequence ID" value="MCO7545919.1"/>
    <property type="molecule type" value="Genomic_DNA"/>
</dbReference>
<evidence type="ECO:0000313" key="3">
    <source>
        <dbReference type="Proteomes" id="UP001165292"/>
    </source>
</evidence>
<dbReference type="RefSeq" id="WP_014854639.1">
    <property type="nucleotide sequence ID" value="NZ_DALYQI010000080.1"/>
</dbReference>
<organism evidence="2 3">
    <name type="scientific">Stutzerimonas nitrititolerans</name>
    <dbReference type="NCBI Taxonomy" id="2482751"/>
    <lineage>
        <taxon>Bacteria</taxon>
        <taxon>Pseudomonadati</taxon>
        <taxon>Pseudomonadota</taxon>
        <taxon>Gammaproteobacteria</taxon>
        <taxon>Pseudomonadales</taxon>
        <taxon>Pseudomonadaceae</taxon>
        <taxon>Stutzerimonas</taxon>
    </lineage>
</organism>
<dbReference type="InterPro" id="IPR019600">
    <property type="entry name" value="Hemin_uptake_protein_HemP"/>
</dbReference>